<reference evidence="2 3" key="1">
    <citation type="submission" date="2015-11" db="EMBL/GenBank/DDBJ databases">
        <title>Sequence of Pedobacter ginsenosidimutans.</title>
        <authorList>
            <person name="Carson E."/>
            <person name="Keyser V."/>
            <person name="Newman J."/>
            <person name="Miller J."/>
        </authorList>
    </citation>
    <scope>NUCLEOTIDE SEQUENCE [LARGE SCALE GENOMIC DNA]</scope>
    <source>
        <strain evidence="2 3">KACC 14530</strain>
    </source>
</reference>
<keyword evidence="1" id="KW-1133">Transmembrane helix</keyword>
<dbReference type="OrthoDB" id="771399at2"/>
<dbReference type="EMBL" id="LMZQ01000003">
    <property type="protein sequence ID" value="KRT17399.1"/>
    <property type="molecule type" value="Genomic_DNA"/>
</dbReference>
<evidence type="ECO:0000313" key="3">
    <source>
        <dbReference type="Proteomes" id="UP000051950"/>
    </source>
</evidence>
<evidence type="ECO:0000256" key="1">
    <source>
        <dbReference type="SAM" id="Phobius"/>
    </source>
</evidence>
<keyword evidence="3" id="KW-1185">Reference proteome</keyword>
<proteinExistence type="predicted"/>
<keyword evidence="1" id="KW-0812">Transmembrane</keyword>
<dbReference type="STRING" id="687842.ASU31_06945"/>
<protein>
    <submittedName>
        <fullName evidence="2">Uncharacterized protein</fullName>
    </submittedName>
</protein>
<organism evidence="2 3">
    <name type="scientific">Pedobacter ginsenosidimutans</name>
    <dbReference type="NCBI Taxonomy" id="687842"/>
    <lineage>
        <taxon>Bacteria</taxon>
        <taxon>Pseudomonadati</taxon>
        <taxon>Bacteroidota</taxon>
        <taxon>Sphingobacteriia</taxon>
        <taxon>Sphingobacteriales</taxon>
        <taxon>Sphingobacteriaceae</taxon>
        <taxon>Pedobacter</taxon>
    </lineage>
</organism>
<name>A0A0T5VU50_9SPHI</name>
<keyword evidence="1" id="KW-0472">Membrane</keyword>
<comment type="caution">
    <text evidence="2">The sequence shown here is derived from an EMBL/GenBank/DDBJ whole genome shotgun (WGS) entry which is preliminary data.</text>
</comment>
<evidence type="ECO:0000313" key="2">
    <source>
        <dbReference type="EMBL" id="KRT17399.1"/>
    </source>
</evidence>
<dbReference type="RefSeq" id="WP_057931624.1">
    <property type="nucleotide sequence ID" value="NZ_LMZQ01000003.1"/>
</dbReference>
<dbReference type="AlphaFoldDB" id="A0A0T5VU50"/>
<accession>A0A0T5VU50</accession>
<gene>
    <name evidence="2" type="ORF">ASU31_06945</name>
</gene>
<feature type="transmembrane region" description="Helical" evidence="1">
    <location>
        <begin position="31"/>
        <end position="54"/>
    </location>
</feature>
<dbReference type="Proteomes" id="UP000051950">
    <property type="component" value="Unassembled WGS sequence"/>
</dbReference>
<sequence length="64" mass="7304">MKQLLFLLFFIIFLGLQIVHAATIGGPEIILLIMVGFVSIAVMIGFVFLCLYLFKRSKRVENEK</sequence>